<gene>
    <name evidence="2" type="ORF">PIIN_05329</name>
</gene>
<accession>G4TJ98</accession>
<dbReference type="InterPro" id="IPR051288">
    <property type="entry name" value="Serum_paraoxonase/arylesterase"/>
</dbReference>
<protein>
    <recommendedName>
        <fullName evidence="4">Serum paraoxonase/arylesterase</fullName>
    </recommendedName>
</protein>
<organism evidence="2 3">
    <name type="scientific">Serendipita indica (strain DSM 11827)</name>
    <name type="common">Root endophyte fungus</name>
    <name type="synonym">Piriformospora indica</name>
    <dbReference type="NCBI Taxonomy" id="1109443"/>
    <lineage>
        <taxon>Eukaryota</taxon>
        <taxon>Fungi</taxon>
        <taxon>Dikarya</taxon>
        <taxon>Basidiomycota</taxon>
        <taxon>Agaricomycotina</taxon>
        <taxon>Agaricomycetes</taxon>
        <taxon>Sebacinales</taxon>
        <taxon>Serendipitaceae</taxon>
        <taxon>Serendipita</taxon>
    </lineage>
</organism>
<dbReference type="EMBL" id="CAFZ01000117">
    <property type="protein sequence ID" value="CCA71391.1"/>
    <property type="molecule type" value="Genomic_DNA"/>
</dbReference>
<keyword evidence="1" id="KW-1133">Transmembrane helix</keyword>
<evidence type="ECO:0000256" key="1">
    <source>
        <dbReference type="SAM" id="Phobius"/>
    </source>
</evidence>
<reference evidence="2 3" key="1">
    <citation type="journal article" date="2011" name="PLoS Pathog.">
        <title>Endophytic Life Strategies Decoded by Genome and Transcriptome Analyses of the Mutualistic Root Symbiont Piriformospora indica.</title>
        <authorList>
            <person name="Zuccaro A."/>
            <person name="Lahrmann U."/>
            <person name="Guldener U."/>
            <person name="Langen G."/>
            <person name="Pfiffi S."/>
            <person name="Biedenkopf D."/>
            <person name="Wong P."/>
            <person name="Samans B."/>
            <person name="Grimm C."/>
            <person name="Basiewicz M."/>
            <person name="Murat C."/>
            <person name="Martin F."/>
            <person name="Kogel K.H."/>
        </authorList>
    </citation>
    <scope>NUCLEOTIDE SEQUENCE [LARGE SCALE GENOMIC DNA]</scope>
    <source>
        <strain evidence="2 3">DSM 11827</strain>
    </source>
</reference>
<keyword evidence="1" id="KW-0812">Transmembrane</keyword>
<dbReference type="PANTHER" id="PTHR11799">
    <property type="entry name" value="PARAOXONASE"/>
    <property type="match status" value="1"/>
</dbReference>
<keyword evidence="3" id="KW-1185">Reference proteome</keyword>
<dbReference type="OrthoDB" id="5307922at2759"/>
<sequence>MSLKVVGLGLAGIFAVSIGVLSIWLGPLVTVLGVGRVVEKLGDAHCDTLPELQACEKMVLHRPSGMLYMSCSTPISRTKWCPTVDNLDTPKPPTDPDGFAIVDTSQPLSSASFKRVTLKGLPIDDPTWRGLNLVGLDVVESSIEPNVLWVYVINHRPPLPPKTPKTDGADSCVEIFRTTVGSDEFIHVRTVEDAEHIVTPNDVVGQPDGSGFWVSNDHIARVGSARTMELLTGREGLGITYCTVVGNCKFAITGIPSLNGIVRAPPSKLSMNQELFYGAGHATNAKLFVMERQSDNSLVLSDTVNMDHAMDNLSIDEQGSVYVATFPKLYHWRTGYTKAPETYLNPSSVHKISIDPGAYFGDKYKVEKIFETNGTLISGATSAVWDSKKKTLWIHGVASKNLVACKL</sequence>
<evidence type="ECO:0000313" key="3">
    <source>
        <dbReference type="Proteomes" id="UP000007148"/>
    </source>
</evidence>
<dbReference type="PANTHER" id="PTHR11799:SF12">
    <property type="entry name" value="PARAOXONASE-RELATED"/>
    <property type="match status" value="1"/>
</dbReference>
<name>G4TJ98_SERID</name>
<dbReference type="InterPro" id="IPR011042">
    <property type="entry name" value="6-blade_b-propeller_TolB-like"/>
</dbReference>
<dbReference type="OMA" id="CEDMWLH"/>
<dbReference type="Proteomes" id="UP000007148">
    <property type="component" value="Unassembled WGS sequence"/>
</dbReference>
<dbReference type="HOGENOM" id="CLU_033924_2_0_1"/>
<keyword evidence="1" id="KW-0472">Membrane</keyword>
<evidence type="ECO:0008006" key="4">
    <source>
        <dbReference type="Google" id="ProtNLM"/>
    </source>
</evidence>
<comment type="caution">
    <text evidence="2">The sequence shown here is derived from an EMBL/GenBank/DDBJ whole genome shotgun (WGS) entry which is preliminary data.</text>
</comment>
<dbReference type="AlphaFoldDB" id="G4TJ98"/>
<evidence type="ECO:0000313" key="2">
    <source>
        <dbReference type="EMBL" id="CCA71391.1"/>
    </source>
</evidence>
<dbReference type="eggNOG" id="ENOG502RYG9">
    <property type="taxonomic scope" value="Eukaryota"/>
</dbReference>
<dbReference type="InParanoid" id="G4TJ98"/>
<dbReference type="SUPFAM" id="SSF63829">
    <property type="entry name" value="Calcium-dependent phosphotriesterase"/>
    <property type="match status" value="1"/>
</dbReference>
<feature type="transmembrane region" description="Helical" evidence="1">
    <location>
        <begin position="6"/>
        <end position="32"/>
    </location>
</feature>
<proteinExistence type="predicted"/>
<dbReference type="Gene3D" id="2.120.10.30">
    <property type="entry name" value="TolB, C-terminal domain"/>
    <property type="match status" value="1"/>
</dbReference>